<dbReference type="AlphaFoldDB" id="A0ABD6A9D2"/>
<dbReference type="GeneID" id="79316383"/>
<sequence length="80" mass="8720">MAATDFSEDDEGKRVVNADGDTVGRVVEVDHGTAYVDPDPGLTETVMSKLGWADRDEDTYPLQKASVASVDDDEIRLQSF</sequence>
<evidence type="ECO:0000313" key="1">
    <source>
        <dbReference type="EMBL" id="MFC7316965.1"/>
    </source>
</evidence>
<dbReference type="Proteomes" id="UP001596547">
    <property type="component" value="Unassembled WGS sequence"/>
</dbReference>
<proteinExistence type="predicted"/>
<name>A0ABD6A9D2_9EURY</name>
<accession>A0ABD6A9D2</accession>
<evidence type="ECO:0000313" key="2">
    <source>
        <dbReference type="Proteomes" id="UP001596547"/>
    </source>
</evidence>
<dbReference type="RefSeq" id="WP_276303777.1">
    <property type="nucleotide sequence ID" value="NZ_CP119992.1"/>
</dbReference>
<comment type="caution">
    <text evidence="1">The sequence shown here is derived from an EMBL/GenBank/DDBJ whole genome shotgun (WGS) entry which is preliminary data.</text>
</comment>
<gene>
    <name evidence="1" type="ORF">ACFQPE_09170</name>
</gene>
<organism evidence="1 2">
    <name type="scientific">Halomarina halobia</name>
    <dbReference type="NCBI Taxonomy" id="3033386"/>
    <lineage>
        <taxon>Archaea</taxon>
        <taxon>Methanobacteriati</taxon>
        <taxon>Methanobacteriota</taxon>
        <taxon>Stenosarchaea group</taxon>
        <taxon>Halobacteria</taxon>
        <taxon>Halobacteriales</taxon>
        <taxon>Natronomonadaceae</taxon>
        <taxon>Halomarina</taxon>
    </lineage>
</organism>
<reference evidence="1 2" key="1">
    <citation type="journal article" date="2019" name="Int. J. Syst. Evol. Microbiol.">
        <title>The Global Catalogue of Microorganisms (GCM) 10K type strain sequencing project: providing services to taxonomists for standard genome sequencing and annotation.</title>
        <authorList>
            <consortium name="The Broad Institute Genomics Platform"/>
            <consortium name="The Broad Institute Genome Sequencing Center for Infectious Disease"/>
            <person name="Wu L."/>
            <person name="Ma J."/>
        </authorList>
    </citation>
    <scope>NUCLEOTIDE SEQUENCE [LARGE SCALE GENOMIC DNA]</scope>
    <source>
        <strain evidence="1 2">PSR21</strain>
    </source>
</reference>
<protein>
    <submittedName>
        <fullName evidence="1">PRC-barrel domain containing protein</fullName>
    </submittedName>
</protein>
<keyword evidence="2" id="KW-1185">Reference proteome</keyword>
<dbReference type="EMBL" id="JBHTBF010000002">
    <property type="protein sequence ID" value="MFC7316965.1"/>
    <property type="molecule type" value="Genomic_DNA"/>
</dbReference>